<gene>
    <name evidence="1" type="ORF">Tco_0939277</name>
</gene>
<name>A0ABQ5DKE5_9ASTR</name>
<comment type="caution">
    <text evidence="1">The sequence shown here is derived from an EMBL/GenBank/DDBJ whole genome shotgun (WGS) entry which is preliminary data.</text>
</comment>
<reference evidence="1" key="1">
    <citation type="journal article" date="2022" name="Int. J. Mol. Sci.">
        <title>Draft Genome of Tanacetum Coccineum: Genomic Comparison of Closely Related Tanacetum-Family Plants.</title>
        <authorList>
            <person name="Yamashiro T."/>
            <person name="Shiraishi A."/>
            <person name="Nakayama K."/>
            <person name="Satake H."/>
        </authorList>
    </citation>
    <scope>NUCLEOTIDE SEQUENCE</scope>
</reference>
<keyword evidence="2" id="KW-1185">Reference proteome</keyword>
<evidence type="ECO:0000313" key="2">
    <source>
        <dbReference type="Proteomes" id="UP001151760"/>
    </source>
</evidence>
<sequence length="432" mass="50376">MAEPNDYITTTRKNFVTNDNEGRMVEKSIVEKQGAFLVKIRDYAFNGNIGENAFKHIDKFLKVVVPIKINGLTQDQFRLSVFPVSLAGAVSEWFTRECIGSITTWDNMVEKFILKFHHLSDHDEEEETKEDDNPNETDNVPEIFKIEGNMFDFETPLCEAFYGFNYLLKINTYLFINDIQNFKTYDEYERELNNDIAKGTDESWSENGVPYQLCDHICEPHHFKNGKTKWSTCTSDIDGFYNGGILPGMVRVGSITYLQDHKWYDELVDGKLKDETLALKAKIKGSWGDTTPGVIKLCGWLKNCFENFHEIAPFTRMENFRRGPYANMKTKWTSNPYLDVNRIFRRDYEACNFGDTQENQGHEEHKGNPNLEPSNCKIKRFKMMKYSFDDDEEYITIKESEYLNHSKDSLDAYRELLRLIDEGWVVTTPNDK</sequence>
<evidence type="ECO:0000313" key="1">
    <source>
        <dbReference type="EMBL" id="GJT39412.1"/>
    </source>
</evidence>
<protein>
    <submittedName>
        <fullName evidence="1">Uncharacterized protein</fullName>
    </submittedName>
</protein>
<dbReference type="Proteomes" id="UP001151760">
    <property type="component" value="Unassembled WGS sequence"/>
</dbReference>
<reference evidence="1" key="2">
    <citation type="submission" date="2022-01" db="EMBL/GenBank/DDBJ databases">
        <authorList>
            <person name="Yamashiro T."/>
            <person name="Shiraishi A."/>
            <person name="Satake H."/>
            <person name="Nakayama K."/>
        </authorList>
    </citation>
    <scope>NUCLEOTIDE SEQUENCE</scope>
</reference>
<proteinExistence type="predicted"/>
<organism evidence="1 2">
    <name type="scientific">Tanacetum coccineum</name>
    <dbReference type="NCBI Taxonomy" id="301880"/>
    <lineage>
        <taxon>Eukaryota</taxon>
        <taxon>Viridiplantae</taxon>
        <taxon>Streptophyta</taxon>
        <taxon>Embryophyta</taxon>
        <taxon>Tracheophyta</taxon>
        <taxon>Spermatophyta</taxon>
        <taxon>Magnoliopsida</taxon>
        <taxon>eudicotyledons</taxon>
        <taxon>Gunneridae</taxon>
        <taxon>Pentapetalae</taxon>
        <taxon>asterids</taxon>
        <taxon>campanulids</taxon>
        <taxon>Asterales</taxon>
        <taxon>Asteraceae</taxon>
        <taxon>Asteroideae</taxon>
        <taxon>Anthemideae</taxon>
        <taxon>Anthemidinae</taxon>
        <taxon>Tanacetum</taxon>
    </lineage>
</organism>
<accession>A0ABQ5DKE5</accession>
<dbReference type="EMBL" id="BQNB010015384">
    <property type="protein sequence ID" value="GJT39412.1"/>
    <property type="molecule type" value="Genomic_DNA"/>
</dbReference>